<feature type="region of interest" description="Disordered" evidence="19">
    <location>
        <begin position="350"/>
        <end position="404"/>
    </location>
</feature>
<proteinExistence type="inferred from homology"/>
<evidence type="ECO:0000256" key="14">
    <source>
        <dbReference type="ARBA" id="ARBA00024334"/>
    </source>
</evidence>
<dbReference type="InterPro" id="IPR001486">
    <property type="entry name" value="Hemoglobin_trunc"/>
</dbReference>
<dbReference type="Gene3D" id="1.10.238.10">
    <property type="entry name" value="EF-hand"/>
    <property type="match status" value="1"/>
</dbReference>
<dbReference type="InterPro" id="IPR011009">
    <property type="entry name" value="Kinase-like_dom_sf"/>
</dbReference>
<evidence type="ECO:0000313" key="22">
    <source>
        <dbReference type="EMBL" id="CAB9521867.1"/>
    </source>
</evidence>
<evidence type="ECO:0000256" key="5">
    <source>
        <dbReference type="ARBA" id="ARBA00022617"/>
    </source>
</evidence>
<keyword evidence="11" id="KW-0106">Calcium</keyword>
<comment type="similarity">
    <text evidence="14">Belongs to the protein kinase superfamily. Ser/Thr protein kinase family. CDPK subfamily.</text>
</comment>
<dbReference type="PANTHER" id="PTHR24349">
    <property type="entry name" value="SERINE/THREONINE-PROTEIN KINASE"/>
    <property type="match status" value="1"/>
</dbReference>
<comment type="catalytic activity">
    <reaction evidence="16">
        <text>L-seryl-[protein] + ATP = O-phospho-L-seryl-[protein] + ADP + H(+)</text>
        <dbReference type="Rhea" id="RHEA:17989"/>
        <dbReference type="Rhea" id="RHEA-COMP:9863"/>
        <dbReference type="Rhea" id="RHEA-COMP:11604"/>
        <dbReference type="ChEBI" id="CHEBI:15378"/>
        <dbReference type="ChEBI" id="CHEBI:29999"/>
        <dbReference type="ChEBI" id="CHEBI:30616"/>
        <dbReference type="ChEBI" id="CHEBI:83421"/>
        <dbReference type="ChEBI" id="CHEBI:456216"/>
        <dbReference type="EC" id="2.7.11.1"/>
    </reaction>
</comment>
<reference evidence="22" key="1">
    <citation type="submission" date="2020-06" db="EMBL/GenBank/DDBJ databases">
        <authorList>
            <consortium name="Plant Systems Biology data submission"/>
        </authorList>
    </citation>
    <scope>NUCLEOTIDE SEQUENCE</scope>
    <source>
        <strain evidence="22">D6</strain>
    </source>
</reference>
<dbReference type="GO" id="GO:0020037">
    <property type="term" value="F:heme binding"/>
    <property type="evidence" value="ECO:0007669"/>
    <property type="project" value="InterPro"/>
</dbReference>
<dbReference type="InterPro" id="IPR017441">
    <property type="entry name" value="Protein_kinase_ATP_BS"/>
</dbReference>
<evidence type="ECO:0000256" key="8">
    <source>
        <dbReference type="ARBA" id="ARBA00022737"/>
    </source>
</evidence>
<dbReference type="SUPFAM" id="SSF56112">
    <property type="entry name" value="Protein kinase-like (PK-like)"/>
    <property type="match status" value="1"/>
</dbReference>
<feature type="coiled-coil region" evidence="18">
    <location>
        <begin position="289"/>
        <end position="344"/>
    </location>
</feature>
<dbReference type="GO" id="GO:0005509">
    <property type="term" value="F:calcium ion binding"/>
    <property type="evidence" value="ECO:0007669"/>
    <property type="project" value="InterPro"/>
</dbReference>
<evidence type="ECO:0000259" key="20">
    <source>
        <dbReference type="PROSITE" id="PS50011"/>
    </source>
</evidence>
<evidence type="ECO:0000256" key="2">
    <source>
        <dbReference type="ARBA" id="ARBA00012513"/>
    </source>
</evidence>
<evidence type="ECO:0000256" key="4">
    <source>
        <dbReference type="ARBA" id="ARBA00022527"/>
    </source>
</evidence>
<accession>A0A9N8EIS9</accession>
<comment type="caution">
    <text evidence="22">The sequence shown here is derived from an EMBL/GenBank/DDBJ whole genome shotgun (WGS) entry which is preliminary data.</text>
</comment>
<dbReference type="EMBL" id="CAICTM010001240">
    <property type="protein sequence ID" value="CAB9521867.1"/>
    <property type="molecule type" value="Genomic_DNA"/>
</dbReference>
<dbReference type="InterPro" id="IPR018247">
    <property type="entry name" value="EF_Hand_1_Ca_BS"/>
</dbReference>
<dbReference type="InterPro" id="IPR050205">
    <property type="entry name" value="CDPK_Ser/Thr_kinases"/>
</dbReference>
<gene>
    <name evidence="22" type="ORF">SEMRO_1242_G255500.1</name>
</gene>
<feature type="binding site" evidence="17">
    <location>
        <position position="490"/>
    </location>
    <ligand>
        <name>ATP</name>
        <dbReference type="ChEBI" id="CHEBI:30616"/>
    </ligand>
</feature>
<dbReference type="Pfam" id="PF01152">
    <property type="entry name" value="Bac_globin"/>
    <property type="match status" value="2"/>
</dbReference>
<dbReference type="Gene3D" id="1.10.510.10">
    <property type="entry name" value="Transferase(Phosphotransferase) domain 1"/>
    <property type="match status" value="1"/>
</dbReference>
<comment type="catalytic activity">
    <reaction evidence="15">
        <text>L-threonyl-[protein] + ATP = O-phospho-L-threonyl-[protein] + ADP + H(+)</text>
        <dbReference type="Rhea" id="RHEA:46608"/>
        <dbReference type="Rhea" id="RHEA-COMP:11060"/>
        <dbReference type="Rhea" id="RHEA-COMP:11605"/>
        <dbReference type="ChEBI" id="CHEBI:15378"/>
        <dbReference type="ChEBI" id="CHEBI:30013"/>
        <dbReference type="ChEBI" id="CHEBI:30616"/>
        <dbReference type="ChEBI" id="CHEBI:61977"/>
        <dbReference type="ChEBI" id="CHEBI:456216"/>
        <dbReference type="EC" id="2.7.11.1"/>
    </reaction>
</comment>
<keyword evidence="12 17" id="KW-0067">ATP-binding</keyword>
<dbReference type="EC" id="2.7.11.1" evidence="2"/>
<dbReference type="InterPro" id="IPR011992">
    <property type="entry name" value="EF-hand-dom_pair"/>
</dbReference>
<keyword evidence="4" id="KW-0723">Serine/threonine-protein kinase</keyword>
<keyword evidence="7" id="KW-0479">Metal-binding</keyword>
<keyword evidence="23" id="KW-1185">Reference proteome</keyword>
<dbReference type="SMART" id="SM00220">
    <property type="entry name" value="S_TKc"/>
    <property type="match status" value="1"/>
</dbReference>
<dbReference type="Gene3D" id="1.10.490.10">
    <property type="entry name" value="Globins"/>
    <property type="match status" value="2"/>
</dbReference>
<dbReference type="Pfam" id="PF00069">
    <property type="entry name" value="Pkinase"/>
    <property type="match status" value="1"/>
</dbReference>
<feature type="domain" description="Protein kinase" evidence="20">
    <location>
        <begin position="461"/>
        <end position="718"/>
    </location>
</feature>
<comment type="cofactor">
    <cofactor evidence="1">
        <name>Mg(2+)</name>
        <dbReference type="ChEBI" id="CHEBI:18420"/>
    </cofactor>
</comment>
<dbReference type="GO" id="GO:0005524">
    <property type="term" value="F:ATP binding"/>
    <property type="evidence" value="ECO:0007669"/>
    <property type="project" value="UniProtKB-UniRule"/>
</dbReference>
<dbReference type="PROSITE" id="PS50011">
    <property type="entry name" value="PROTEIN_KINASE_DOM"/>
    <property type="match status" value="1"/>
</dbReference>
<dbReference type="PROSITE" id="PS00018">
    <property type="entry name" value="EF_HAND_1"/>
    <property type="match status" value="1"/>
</dbReference>
<dbReference type="Proteomes" id="UP001153069">
    <property type="component" value="Unassembled WGS sequence"/>
</dbReference>
<dbReference type="AlphaFoldDB" id="A0A9N8EIS9"/>
<evidence type="ECO:0000256" key="3">
    <source>
        <dbReference type="ARBA" id="ARBA00022448"/>
    </source>
</evidence>
<dbReference type="PROSITE" id="PS50222">
    <property type="entry name" value="EF_HAND_2"/>
    <property type="match status" value="2"/>
</dbReference>
<feature type="compositionally biased region" description="Polar residues" evidence="19">
    <location>
        <begin position="367"/>
        <end position="399"/>
    </location>
</feature>
<feature type="domain" description="EF-hand" evidence="21">
    <location>
        <begin position="768"/>
        <end position="803"/>
    </location>
</feature>
<keyword evidence="8" id="KW-0677">Repeat</keyword>
<keyword evidence="6" id="KW-0808">Transferase</keyword>
<dbReference type="SMART" id="SM00054">
    <property type="entry name" value="EFh"/>
    <property type="match status" value="3"/>
</dbReference>
<dbReference type="GO" id="GO:0004674">
    <property type="term" value="F:protein serine/threonine kinase activity"/>
    <property type="evidence" value="ECO:0007669"/>
    <property type="project" value="UniProtKB-KW"/>
</dbReference>
<dbReference type="CDD" id="cd00454">
    <property type="entry name" value="TrHb1_N"/>
    <property type="match status" value="2"/>
</dbReference>
<evidence type="ECO:0000256" key="18">
    <source>
        <dbReference type="SAM" id="Coils"/>
    </source>
</evidence>
<dbReference type="InterPro" id="IPR000719">
    <property type="entry name" value="Prot_kinase_dom"/>
</dbReference>
<dbReference type="InterPro" id="IPR002048">
    <property type="entry name" value="EF_hand_dom"/>
</dbReference>
<dbReference type="SUPFAM" id="SSF47473">
    <property type="entry name" value="EF-hand"/>
    <property type="match status" value="1"/>
</dbReference>
<evidence type="ECO:0000313" key="23">
    <source>
        <dbReference type="Proteomes" id="UP001153069"/>
    </source>
</evidence>
<dbReference type="CDD" id="cd00051">
    <property type="entry name" value="EFh"/>
    <property type="match status" value="1"/>
</dbReference>
<dbReference type="FunFam" id="3.30.200.20:FF:000315">
    <property type="entry name" value="Calcium-dependent protein kinase 3"/>
    <property type="match status" value="1"/>
</dbReference>
<evidence type="ECO:0000256" key="10">
    <source>
        <dbReference type="ARBA" id="ARBA00022777"/>
    </source>
</evidence>
<keyword evidence="13" id="KW-0408">Iron</keyword>
<keyword evidence="10 22" id="KW-0418">Kinase</keyword>
<organism evidence="22 23">
    <name type="scientific">Seminavis robusta</name>
    <dbReference type="NCBI Taxonomy" id="568900"/>
    <lineage>
        <taxon>Eukaryota</taxon>
        <taxon>Sar</taxon>
        <taxon>Stramenopiles</taxon>
        <taxon>Ochrophyta</taxon>
        <taxon>Bacillariophyta</taxon>
        <taxon>Bacillariophyceae</taxon>
        <taxon>Bacillariophycidae</taxon>
        <taxon>Naviculales</taxon>
        <taxon>Naviculaceae</taxon>
        <taxon>Seminavis</taxon>
    </lineage>
</organism>
<evidence type="ECO:0000256" key="7">
    <source>
        <dbReference type="ARBA" id="ARBA00022723"/>
    </source>
</evidence>
<dbReference type="SUPFAM" id="SSF46458">
    <property type="entry name" value="Globin-like"/>
    <property type="match status" value="2"/>
</dbReference>
<feature type="domain" description="EF-hand" evidence="21">
    <location>
        <begin position="841"/>
        <end position="876"/>
    </location>
</feature>
<evidence type="ECO:0000256" key="17">
    <source>
        <dbReference type="PROSITE-ProRule" id="PRU10141"/>
    </source>
</evidence>
<dbReference type="Pfam" id="PF13499">
    <property type="entry name" value="EF-hand_7"/>
    <property type="match status" value="1"/>
</dbReference>
<sequence>MVITSTTGRATSRTSLTGFEKRQAEEQLLDRIGGPSLLRAIVDTFYQRIIQDAFLAPFFDGVNMAVLASHQYKFLEALMAFASTQVVVVEVPLDKVQFLLAKHDRMFREKGLSEEHLDLVLEHLEAAFQEHCVDDAVLQEIMEVLKGLRPVFEERARQEQEKQLTLLAKLGGPSKLTKLIRVFYDRLLADPDLAFLFTGKNMERLKQHQHQFLEMIFTELPDDLDVIHYIGERHQHLFAKGLNETHFDLVLQHLLASLPKHLSPVTVEEIKATIGSLRIAFEANGQYNNLHNNETLEETQRQLQDLRLQNNLLLTKVATIESMLTKQAREFQDLKQNLATLTNLLLIQQQQPPQQSSANNNNHHHQTPPNVHVSSPRTDSAYTSSKNLPTPAPSTTTRETVAPAKVADSCAANIPESVNDGHDDATEAIVNRARRATLAIHCEHVATQQHDGKTLEDFYQINPKLLLGEGGYGKVFACTHMESGYERAVKILPKGDEQANQQVVQEFQTIQSLDNPNLIKVYDMFEDATQFYIVSDIYKGGDLFDVLEEMGTLAEEDVRKIMNTMLTCVNYCHQKNLVHRDIKPENVLLEEHLGFEDLKIIDFGLAATLEEKDGILHEGVGSLYYFSPQILEGTYTSKCDIWSVGVVAFILLTGCVPFSGKTSEATLDAIVQGKMDFGFDDGAWDGVSDEAIDFVAYLLSYDEIERPSAEQALKHPWLESFRSTALKDDSAKRSSLKNSLAELKHFKNQRSKLKNAACAIMSRLLSKEEKEKIDLNFRTLDRNCDGCLCPDDLRQSSKELHGEPMTDMEIDEVFQHVNLSRTGKITYSELAIAIMMEENMVDDGKMNAAFQTFDKENKGHISAKNIREVLGCGDDLDVGHVGSISFEEFKVIMMQDKIKQPATGRNKPSRTPRRGTLGIVESTTTPAFTKAFKRLTLL</sequence>
<dbReference type="InterPro" id="IPR008271">
    <property type="entry name" value="Ser/Thr_kinase_AS"/>
</dbReference>
<protein>
    <recommendedName>
        <fullName evidence="2">non-specific serine/threonine protein kinase</fullName>
        <ecNumber evidence="2">2.7.11.1</ecNumber>
    </recommendedName>
</protein>
<feature type="compositionally biased region" description="Low complexity" evidence="19">
    <location>
        <begin position="350"/>
        <end position="361"/>
    </location>
</feature>
<evidence type="ECO:0000256" key="15">
    <source>
        <dbReference type="ARBA" id="ARBA00047899"/>
    </source>
</evidence>
<evidence type="ECO:0000256" key="11">
    <source>
        <dbReference type="ARBA" id="ARBA00022837"/>
    </source>
</evidence>
<evidence type="ECO:0000259" key="21">
    <source>
        <dbReference type="PROSITE" id="PS50222"/>
    </source>
</evidence>
<keyword evidence="9 17" id="KW-0547">Nucleotide-binding</keyword>
<evidence type="ECO:0000256" key="9">
    <source>
        <dbReference type="ARBA" id="ARBA00022741"/>
    </source>
</evidence>
<name>A0A9N8EIS9_9STRA</name>
<dbReference type="PROSITE" id="PS00108">
    <property type="entry name" value="PROTEIN_KINASE_ST"/>
    <property type="match status" value="1"/>
</dbReference>
<keyword evidence="5" id="KW-0349">Heme</keyword>
<evidence type="ECO:0000256" key="16">
    <source>
        <dbReference type="ARBA" id="ARBA00048679"/>
    </source>
</evidence>
<dbReference type="PROSITE" id="PS00107">
    <property type="entry name" value="PROTEIN_KINASE_ATP"/>
    <property type="match status" value="1"/>
</dbReference>
<dbReference type="Gene3D" id="3.30.200.20">
    <property type="entry name" value="Phosphorylase Kinase, domain 1"/>
    <property type="match status" value="1"/>
</dbReference>
<dbReference type="GO" id="GO:0019825">
    <property type="term" value="F:oxygen binding"/>
    <property type="evidence" value="ECO:0007669"/>
    <property type="project" value="InterPro"/>
</dbReference>
<dbReference type="CDD" id="cd05117">
    <property type="entry name" value="STKc_CAMK"/>
    <property type="match status" value="1"/>
</dbReference>
<dbReference type="FunFam" id="1.10.510.10:FF:000571">
    <property type="entry name" value="Maternal embryonic leucine zipper kinase"/>
    <property type="match status" value="1"/>
</dbReference>
<evidence type="ECO:0000256" key="12">
    <source>
        <dbReference type="ARBA" id="ARBA00022840"/>
    </source>
</evidence>
<evidence type="ECO:0000256" key="19">
    <source>
        <dbReference type="SAM" id="MobiDB-lite"/>
    </source>
</evidence>
<dbReference type="InterPro" id="IPR012292">
    <property type="entry name" value="Globin/Proto"/>
</dbReference>
<evidence type="ECO:0000256" key="6">
    <source>
        <dbReference type="ARBA" id="ARBA00022679"/>
    </source>
</evidence>
<evidence type="ECO:0000256" key="13">
    <source>
        <dbReference type="ARBA" id="ARBA00023004"/>
    </source>
</evidence>
<keyword evidence="3" id="KW-0813">Transport</keyword>
<keyword evidence="18" id="KW-0175">Coiled coil</keyword>
<dbReference type="InterPro" id="IPR009050">
    <property type="entry name" value="Globin-like_sf"/>
</dbReference>
<evidence type="ECO:0000256" key="1">
    <source>
        <dbReference type="ARBA" id="ARBA00001946"/>
    </source>
</evidence>